<proteinExistence type="predicted"/>
<dbReference type="EMBL" id="JAVFWL010000001">
    <property type="protein sequence ID" value="KAK6730131.1"/>
    <property type="molecule type" value="Genomic_DNA"/>
</dbReference>
<gene>
    <name evidence="1" type="primary">Necator_chrI.g3039</name>
    <name evidence="1" type="ORF">RB195_006910</name>
</gene>
<keyword evidence="2" id="KW-1185">Reference proteome</keyword>
<evidence type="ECO:0000313" key="1">
    <source>
        <dbReference type="EMBL" id="KAK6730131.1"/>
    </source>
</evidence>
<reference evidence="1 2" key="1">
    <citation type="submission" date="2023-08" db="EMBL/GenBank/DDBJ databases">
        <title>A Necator americanus chromosomal reference genome.</title>
        <authorList>
            <person name="Ilik V."/>
            <person name="Petrzelkova K.J."/>
            <person name="Pardy F."/>
            <person name="Fuh T."/>
            <person name="Niatou-Singa F.S."/>
            <person name="Gouil Q."/>
            <person name="Baker L."/>
            <person name="Ritchie M.E."/>
            <person name="Jex A.R."/>
            <person name="Gazzola D."/>
            <person name="Li H."/>
            <person name="Toshio Fujiwara R."/>
            <person name="Zhan B."/>
            <person name="Aroian R.V."/>
            <person name="Pafco B."/>
            <person name="Schwarz E.M."/>
        </authorList>
    </citation>
    <scope>NUCLEOTIDE SEQUENCE [LARGE SCALE GENOMIC DNA]</scope>
    <source>
        <strain evidence="1 2">Aroian</strain>
        <tissue evidence="1">Whole animal</tissue>
    </source>
</reference>
<organism evidence="1 2">
    <name type="scientific">Necator americanus</name>
    <name type="common">Human hookworm</name>
    <dbReference type="NCBI Taxonomy" id="51031"/>
    <lineage>
        <taxon>Eukaryota</taxon>
        <taxon>Metazoa</taxon>
        <taxon>Ecdysozoa</taxon>
        <taxon>Nematoda</taxon>
        <taxon>Chromadorea</taxon>
        <taxon>Rhabditida</taxon>
        <taxon>Rhabditina</taxon>
        <taxon>Rhabditomorpha</taxon>
        <taxon>Strongyloidea</taxon>
        <taxon>Ancylostomatidae</taxon>
        <taxon>Bunostominae</taxon>
        <taxon>Necator</taxon>
    </lineage>
</organism>
<protein>
    <submittedName>
        <fullName evidence="1">Uncharacterized protein</fullName>
    </submittedName>
</protein>
<accession>A0ABR1BUS4</accession>
<comment type="caution">
    <text evidence="1">The sequence shown here is derived from an EMBL/GenBank/DDBJ whole genome shotgun (WGS) entry which is preliminary data.</text>
</comment>
<dbReference type="Proteomes" id="UP001303046">
    <property type="component" value="Unassembled WGS sequence"/>
</dbReference>
<evidence type="ECO:0000313" key="2">
    <source>
        <dbReference type="Proteomes" id="UP001303046"/>
    </source>
</evidence>
<name>A0ABR1BUS4_NECAM</name>
<sequence length="89" mass="10057">MRKTSTSCIAVESSYRKSSSLLWTYTEETSKPPRSTSSEEFKLEKITRPKKEVLGSRSREGWGELCSRTAHISEDAGSRVRYQPAGKVK</sequence>